<evidence type="ECO:0000256" key="2">
    <source>
        <dbReference type="ARBA" id="ARBA00022452"/>
    </source>
</evidence>
<evidence type="ECO:0000256" key="4">
    <source>
        <dbReference type="ARBA" id="ARBA00023136"/>
    </source>
</evidence>
<dbReference type="GO" id="GO:0015562">
    <property type="term" value="F:efflux transmembrane transporter activity"/>
    <property type="evidence" value="ECO:0007669"/>
    <property type="project" value="InterPro"/>
</dbReference>
<evidence type="ECO:0000256" key="5">
    <source>
        <dbReference type="ARBA" id="ARBA00023139"/>
    </source>
</evidence>
<comment type="subcellular location">
    <subcellularLocation>
        <location evidence="8">Cell outer membrane</location>
        <topology evidence="8">Lipid-anchor</topology>
    </subcellularLocation>
</comment>
<keyword evidence="3 8" id="KW-0812">Transmembrane</keyword>
<evidence type="ECO:0000313" key="10">
    <source>
        <dbReference type="Proteomes" id="UP000272613"/>
    </source>
</evidence>
<dbReference type="PANTHER" id="PTHR30203:SF21">
    <property type="entry name" value="OUTER MEMBRANE COMPONENT OF MULTIDRUG EFFLUX PUMP-RELATED"/>
    <property type="match status" value="1"/>
</dbReference>
<evidence type="ECO:0000256" key="3">
    <source>
        <dbReference type="ARBA" id="ARBA00022692"/>
    </source>
</evidence>
<keyword evidence="7 8" id="KW-0449">Lipoprotein</keyword>
<evidence type="ECO:0000256" key="8">
    <source>
        <dbReference type="RuleBase" id="RU362097"/>
    </source>
</evidence>
<evidence type="ECO:0000256" key="7">
    <source>
        <dbReference type="ARBA" id="ARBA00023288"/>
    </source>
</evidence>
<dbReference type="Proteomes" id="UP000272613">
    <property type="component" value="Unassembled WGS sequence"/>
</dbReference>
<dbReference type="Pfam" id="PF02321">
    <property type="entry name" value="OEP"/>
    <property type="match status" value="2"/>
</dbReference>
<name>A0AB37QRB6_9PSED</name>
<reference evidence="9 10" key="1">
    <citation type="submission" date="2018-08" db="EMBL/GenBank/DDBJ databases">
        <title>Recombination of ecologically and evolutionarily significant loci maintains genetic cohesion in the Pseudomonas syringae species complex.</title>
        <authorList>
            <person name="Dillon M."/>
            <person name="Thakur S."/>
            <person name="Almeida R.N.D."/>
            <person name="Weir B.S."/>
            <person name="Guttman D.S."/>
        </authorList>
    </citation>
    <scope>NUCLEOTIDE SEQUENCE [LARGE SCALE GENOMIC DNA]</scope>
    <source>
        <strain evidence="9 10">ICMP 5019</strain>
    </source>
</reference>
<dbReference type="EMBL" id="RBSH01000113">
    <property type="protein sequence ID" value="RMS02869.1"/>
    <property type="molecule type" value="Genomic_DNA"/>
</dbReference>
<dbReference type="GO" id="GO:0009279">
    <property type="term" value="C:cell outer membrane"/>
    <property type="evidence" value="ECO:0007669"/>
    <property type="project" value="UniProtKB-SubCell"/>
</dbReference>
<keyword evidence="5 8" id="KW-0564">Palmitate</keyword>
<accession>A0AB37QRB6</accession>
<sequence>MQLGQAGAAYSSADRLRRCACQFPHDRGAYRDSFDHRRHSGGSAMKRAARLTAISFGTLLSACQMVGPDYQVPQDGAINRPDLQGELAGRSVNAVSAPVPAHWWRLYQDPRLDQLVRQAMASNTDLRVAAANLQRSRYQNAEAEAAGGFTSGAKIGAQRVQESGEAYLLTDKVPVSNVGDVGLTTAYQFDLFGTLQRGIEAAQANVDANQAAVDTARITVVADVVRAYTQICAANEELDIARESLDLQQQSLTLNRRLRDAGRGDETQVTRSQTQFKSLRAEMPRYEARRQAAMFRLSMLLAKPVDQLPTGVSTCNALPHIAQVMPVGDGAALLKRRPDVRQAERHLALSTAEIGVATGELYPDISIGASIGTTGLIENLGKPAANRWGFGPLLNWTVPSNGSRARIHQAEASAQAALARFDGVVLNAIRETQTGLAQYTALLDRRDALKEAEQSAKEAADQTHRFYQAGRASFLADLQATRTYTDVRAQMAEANTEVAMGQINLFLALGGGWEKDEMAEK</sequence>
<dbReference type="SUPFAM" id="SSF56954">
    <property type="entry name" value="Outer membrane efflux proteins (OEP)"/>
    <property type="match status" value="1"/>
</dbReference>
<organism evidence="9 10">
    <name type="scientific">Pseudomonas coronafaciens pv. garcae</name>
    <dbReference type="NCBI Taxonomy" id="251653"/>
    <lineage>
        <taxon>Bacteria</taxon>
        <taxon>Pseudomonadati</taxon>
        <taxon>Pseudomonadota</taxon>
        <taxon>Gammaproteobacteria</taxon>
        <taxon>Pseudomonadales</taxon>
        <taxon>Pseudomonadaceae</taxon>
        <taxon>Pseudomonas</taxon>
        <taxon>Pseudomonas coronafaciens</taxon>
    </lineage>
</organism>
<dbReference type="Gene3D" id="1.20.1600.10">
    <property type="entry name" value="Outer membrane efflux proteins (OEP)"/>
    <property type="match status" value="1"/>
</dbReference>
<comment type="similarity">
    <text evidence="1 8">Belongs to the outer membrane factor (OMF) (TC 1.B.17) family.</text>
</comment>
<proteinExistence type="inferred from homology"/>
<dbReference type="NCBIfam" id="TIGR01845">
    <property type="entry name" value="outer_NodT"/>
    <property type="match status" value="1"/>
</dbReference>
<dbReference type="PANTHER" id="PTHR30203">
    <property type="entry name" value="OUTER MEMBRANE CATION EFFLUX PROTEIN"/>
    <property type="match status" value="1"/>
</dbReference>
<dbReference type="AlphaFoldDB" id="A0AB37QRB6"/>
<keyword evidence="4 8" id="KW-0472">Membrane</keyword>
<keyword evidence="2 8" id="KW-1134">Transmembrane beta strand</keyword>
<gene>
    <name evidence="9" type="ORF">ALP74_05109</name>
</gene>
<dbReference type="InterPro" id="IPR010131">
    <property type="entry name" value="MdtP/NodT-like"/>
</dbReference>
<protein>
    <submittedName>
        <fullName evidence="9">NodT family outer membrane efflux lipoprotein</fullName>
    </submittedName>
</protein>
<evidence type="ECO:0000256" key="6">
    <source>
        <dbReference type="ARBA" id="ARBA00023237"/>
    </source>
</evidence>
<keyword evidence="6" id="KW-0998">Cell outer membrane</keyword>
<comment type="caution">
    <text evidence="9">The sequence shown here is derived from an EMBL/GenBank/DDBJ whole genome shotgun (WGS) entry which is preliminary data.</text>
</comment>
<dbReference type="InterPro" id="IPR003423">
    <property type="entry name" value="OMP_efflux"/>
</dbReference>
<evidence type="ECO:0000256" key="1">
    <source>
        <dbReference type="ARBA" id="ARBA00007613"/>
    </source>
</evidence>
<dbReference type="Gene3D" id="2.20.200.10">
    <property type="entry name" value="Outer membrane efflux proteins (OEP)"/>
    <property type="match status" value="1"/>
</dbReference>
<evidence type="ECO:0000313" key="9">
    <source>
        <dbReference type="EMBL" id="RMS02869.1"/>
    </source>
</evidence>